<keyword evidence="3" id="KW-1185">Reference proteome</keyword>
<keyword evidence="1" id="KW-0472">Membrane</keyword>
<dbReference type="EMBL" id="BGPR01000335">
    <property type="protein sequence ID" value="GBM13898.1"/>
    <property type="molecule type" value="Genomic_DNA"/>
</dbReference>
<sequence>MLDQRFSTCGPRTPAGTRRTCWRYAKDLLEVREGLVGACDDTILGADVLSTSLDCDDMILGADVISTSLACDDMILGADVLSTSLACDDMILGADVLSTSLACDDRFLVLMFLVLHWLDDMILSLVFLVPHWPVMI</sequence>
<protein>
    <submittedName>
        <fullName evidence="2">Uncharacterized protein</fullName>
    </submittedName>
</protein>
<keyword evidence="1" id="KW-0812">Transmembrane</keyword>
<proteinExistence type="predicted"/>
<evidence type="ECO:0000256" key="1">
    <source>
        <dbReference type="SAM" id="Phobius"/>
    </source>
</evidence>
<feature type="transmembrane region" description="Helical" evidence="1">
    <location>
        <begin position="107"/>
        <end position="129"/>
    </location>
</feature>
<accession>A0A4Y2DCZ0</accession>
<reference evidence="2 3" key="1">
    <citation type="journal article" date="2019" name="Sci. Rep.">
        <title>Orb-weaving spider Araneus ventricosus genome elucidates the spidroin gene catalogue.</title>
        <authorList>
            <person name="Kono N."/>
            <person name="Nakamura H."/>
            <person name="Ohtoshi R."/>
            <person name="Moran D.A.P."/>
            <person name="Shinohara A."/>
            <person name="Yoshida Y."/>
            <person name="Fujiwara M."/>
            <person name="Mori M."/>
            <person name="Tomita M."/>
            <person name="Arakawa K."/>
        </authorList>
    </citation>
    <scope>NUCLEOTIDE SEQUENCE [LARGE SCALE GENOMIC DNA]</scope>
</reference>
<organism evidence="2 3">
    <name type="scientific">Araneus ventricosus</name>
    <name type="common">Orbweaver spider</name>
    <name type="synonym">Epeira ventricosa</name>
    <dbReference type="NCBI Taxonomy" id="182803"/>
    <lineage>
        <taxon>Eukaryota</taxon>
        <taxon>Metazoa</taxon>
        <taxon>Ecdysozoa</taxon>
        <taxon>Arthropoda</taxon>
        <taxon>Chelicerata</taxon>
        <taxon>Arachnida</taxon>
        <taxon>Araneae</taxon>
        <taxon>Araneomorphae</taxon>
        <taxon>Entelegynae</taxon>
        <taxon>Araneoidea</taxon>
        <taxon>Araneidae</taxon>
        <taxon>Araneus</taxon>
    </lineage>
</organism>
<evidence type="ECO:0000313" key="2">
    <source>
        <dbReference type="EMBL" id="GBM13898.1"/>
    </source>
</evidence>
<dbReference type="AlphaFoldDB" id="A0A4Y2DCZ0"/>
<name>A0A4Y2DCZ0_ARAVE</name>
<keyword evidence="1" id="KW-1133">Transmembrane helix</keyword>
<dbReference type="Proteomes" id="UP000499080">
    <property type="component" value="Unassembled WGS sequence"/>
</dbReference>
<gene>
    <name evidence="2" type="ORF">AVEN_44144_1</name>
</gene>
<comment type="caution">
    <text evidence="2">The sequence shown here is derived from an EMBL/GenBank/DDBJ whole genome shotgun (WGS) entry which is preliminary data.</text>
</comment>
<evidence type="ECO:0000313" key="3">
    <source>
        <dbReference type="Proteomes" id="UP000499080"/>
    </source>
</evidence>